<name>A0A133VJP8_9EURY</name>
<evidence type="ECO:0000313" key="1">
    <source>
        <dbReference type="EMBL" id="KXB06678.1"/>
    </source>
</evidence>
<dbReference type="PATRIC" id="fig|1698280.3.peg.626"/>
<dbReference type="InterPro" id="IPR029063">
    <property type="entry name" value="SAM-dependent_MTases_sf"/>
</dbReference>
<dbReference type="EMBL" id="LHYE01000035">
    <property type="protein sequence ID" value="KXB06678.1"/>
    <property type="molecule type" value="Genomic_DNA"/>
</dbReference>
<evidence type="ECO:0008006" key="3">
    <source>
        <dbReference type="Google" id="ProtNLM"/>
    </source>
</evidence>
<dbReference type="PROSITE" id="PS00092">
    <property type="entry name" value="N6_MTASE"/>
    <property type="match status" value="1"/>
</dbReference>
<dbReference type="InterPro" id="IPR002052">
    <property type="entry name" value="DNA_methylase_N6_adenine_CS"/>
</dbReference>
<organism evidence="1 2">
    <name type="scientific">candidate division MSBL1 archaeon SCGC-AAA382A20</name>
    <dbReference type="NCBI Taxonomy" id="1698280"/>
    <lineage>
        <taxon>Archaea</taxon>
        <taxon>Methanobacteriati</taxon>
        <taxon>Methanobacteriota</taxon>
        <taxon>candidate division MSBL1</taxon>
    </lineage>
</organism>
<accession>A0A133VJP8</accession>
<comment type="caution">
    <text evidence="1">The sequence shown here is derived from an EMBL/GenBank/DDBJ whole genome shotgun (WGS) entry which is preliminary data.</text>
</comment>
<dbReference type="Proteomes" id="UP000070263">
    <property type="component" value="Unassembled WGS sequence"/>
</dbReference>
<reference evidence="1 2" key="1">
    <citation type="journal article" date="2016" name="Sci. Rep.">
        <title>Metabolic traits of an uncultured archaeal lineage -MSBL1- from brine pools of the Red Sea.</title>
        <authorList>
            <person name="Mwirichia R."/>
            <person name="Alam I."/>
            <person name="Rashid M."/>
            <person name="Vinu M."/>
            <person name="Ba-Alawi W."/>
            <person name="Anthony Kamau A."/>
            <person name="Kamanda Ngugi D."/>
            <person name="Goker M."/>
            <person name="Klenk H.P."/>
            <person name="Bajic V."/>
            <person name="Stingl U."/>
        </authorList>
    </citation>
    <scope>NUCLEOTIDE SEQUENCE [LARGE SCALE GENOMIC DNA]</scope>
    <source>
        <strain evidence="1">SCGC-AAA382A20</strain>
    </source>
</reference>
<keyword evidence="2" id="KW-1185">Reference proteome</keyword>
<dbReference type="SUPFAM" id="SSF53335">
    <property type="entry name" value="S-adenosyl-L-methionine-dependent methyltransferases"/>
    <property type="match status" value="1"/>
</dbReference>
<evidence type="ECO:0000313" key="2">
    <source>
        <dbReference type="Proteomes" id="UP000070263"/>
    </source>
</evidence>
<proteinExistence type="predicted"/>
<dbReference type="GO" id="GO:0003676">
    <property type="term" value="F:nucleic acid binding"/>
    <property type="evidence" value="ECO:0007669"/>
    <property type="project" value="InterPro"/>
</dbReference>
<dbReference type="InterPro" id="IPR051720">
    <property type="entry name" value="rRNA_MeTrfase/Polyamine_Synth"/>
</dbReference>
<dbReference type="AlphaFoldDB" id="A0A133VJP8"/>
<dbReference type="GO" id="GO:0032259">
    <property type="term" value="P:methylation"/>
    <property type="evidence" value="ECO:0007669"/>
    <property type="project" value="InterPro"/>
</dbReference>
<dbReference type="Pfam" id="PF06325">
    <property type="entry name" value="PrmA"/>
    <property type="match status" value="1"/>
</dbReference>
<dbReference type="GO" id="GO:0008168">
    <property type="term" value="F:methyltransferase activity"/>
    <property type="evidence" value="ECO:0007669"/>
    <property type="project" value="InterPro"/>
</dbReference>
<sequence length="202" mass="22786">MRKKNLEQKLQKVESFEEPEAELEQYRTPPSIASILLWSAYLQGDIENRKIYDLGCGTGILAIGARLLGASKVIAIDGDSKAIEQARGNSEKLSVDVDFRVEDINEVKGKGDTVVQNPPFGSQKKGNDRPFIERALGIASVVYSMHLTQTDDFIQNFVREQGAKVDEKVPVSLELPRSMPWHEKKRETINVTIYRLVKRDEL</sequence>
<gene>
    <name evidence="1" type="ORF">AKJ51_03165</name>
</gene>
<dbReference type="PANTHER" id="PTHR23290:SF0">
    <property type="entry name" value="RRNA N6-ADENOSINE-METHYLTRANSFERASE METTL5"/>
    <property type="match status" value="1"/>
</dbReference>
<protein>
    <recommendedName>
        <fullName evidence="3">Methyltransferase small domain-containing protein</fullName>
    </recommendedName>
</protein>
<dbReference type="CDD" id="cd02440">
    <property type="entry name" value="AdoMet_MTases"/>
    <property type="match status" value="1"/>
</dbReference>
<dbReference type="PANTHER" id="PTHR23290">
    <property type="entry name" value="RRNA N6-ADENOSINE-METHYLTRANSFERASE METTL5"/>
    <property type="match status" value="1"/>
</dbReference>
<dbReference type="Gene3D" id="3.40.50.150">
    <property type="entry name" value="Vaccinia Virus protein VP39"/>
    <property type="match status" value="1"/>
</dbReference>